<evidence type="ECO:0000313" key="7">
    <source>
        <dbReference type="Proteomes" id="UP000219193"/>
    </source>
</evidence>
<dbReference type="Gene3D" id="3.30.910.20">
    <property type="entry name" value="Skp domain"/>
    <property type="match status" value="1"/>
</dbReference>
<dbReference type="PANTHER" id="PTHR35089:SF1">
    <property type="entry name" value="CHAPERONE PROTEIN SKP"/>
    <property type="match status" value="1"/>
</dbReference>
<organism evidence="6 7">
    <name type="scientific">Salinimicrobium sediminis</name>
    <dbReference type="NCBI Taxonomy" id="1343891"/>
    <lineage>
        <taxon>Bacteria</taxon>
        <taxon>Pseudomonadati</taxon>
        <taxon>Bacteroidota</taxon>
        <taxon>Flavobacteriia</taxon>
        <taxon>Flavobacteriales</taxon>
        <taxon>Flavobacteriaceae</taxon>
        <taxon>Salinimicrobium</taxon>
    </lineage>
</organism>
<evidence type="ECO:0000313" key="6">
    <source>
        <dbReference type="EMBL" id="SOC78924.1"/>
    </source>
</evidence>
<dbReference type="Pfam" id="PF03938">
    <property type="entry name" value="OmpH"/>
    <property type="match status" value="1"/>
</dbReference>
<proteinExistence type="inferred from homology"/>
<evidence type="ECO:0000256" key="4">
    <source>
        <dbReference type="SAM" id="MobiDB-lite"/>
    </source>
</evidence>
<feature type="signal peptide" evidence="5">
    <location>
        <begin position="1"/>
        <end position="20"/>
    </location>
</feature>
<dbReference type="PANTHER" id="PTHR35089">
    <property type="entry name" value="CHAPERONE PROTEIN SKP"/>
    <property type="match status" value="1"/>
</dbReference>
<dbReference type="OrthoDB" id="9788552at2"/>
<dbReference type="GO" id="GO:0005829">
    <property type="term" value="C:cytosol"/>
    <property type="evidence" value="ECO:0007669"/>
    <property type="project" value="TreeGrafter"/>
</dbReference>
<comment type="similarity">
    <text evidence="1">Belongs to the Skp family.</text>
</comment>
<accession>A0A285X2G1</accession>
<dbReference type="Proteomes" id="UP000219193">
    <property type="component" value="Unassembled WGS sequence"/>
</dbReference>
<name>A0A285X2G1_9FLAO</name>
<evidence type="ECO:0000256" key="2">
    <source>
        <dbReference type="ARBA" id="ARBA00022729"/>
    </source>
</evidence>
<keyword evidence="3" id="KW-0175">Coiled coil</keyword>
<dbReference type="SUPFAM" id="SSF111384">
    <property type="entry name" value="OmpH-like"/>
    <property type="match status" value="1"/>
</dbReference>
<feature type="region of interest" description="Disordered" evidence="4">
    <location>
        <begin position="199"/>
        <end position="270"/>
    </location>
</feature>
<evidence type="ECO:0000256" key="5">
    <source>
        <dbReference type="SAM" id="SignalP"/>
    </source>
</evidence>
<dbReference type="InterPro" id="IPR005632">
    <property type="entry name" value="Chaperone_Skp"/>
</dbReference>
<feature type="coiled-coil region" evidence="3">
    <location>
        <begin position="38"/>
        <end position="105"/>
    </location>
</feature>
<keyword evidence="7" id="KW-1185">Reference proteome</keyword>
<keyword evidence="2 5" id="KW-0732">Signal</keyword>
<dbReference type="SMART" id="SM00935">
    <property type="entry name" value="OmpH"/>
    <property type="match status" value="1"/>
</dbReference>
<dbReference type="GO" id="GO:0051082">
    <property type="term" value="F:unfolded protein binding"/>
    <property type="evidence" value="ECO:0007669"/>
    <property type="project" value="InterPro"/>
</dbReference>
<protein>
    <submittedName>
        <fullName evidence="6">Periplasmic chaperone for outer membrane proteins Skp</fullName>
    </submittedName>
</protein>
<feature type="chain" id="PRO_5012718723" evidence="5">
    <location>
        <begin position="21"/>
        <end position="270"/>
    </location>
</feature>
<dbReference type="InterPro" id="IPR024930">
    <property type="entry name" value="Skp_dom_sf"/>
</dbReference>
<evidence type="ECO:0000256" key="1">
    <source>
        <dbReference type="ARBA" id="ARBA00009091"/>
    </source>
</evidence>
<sequence length="270" mass="31791">MKKSILILALVMLTGFAVQAQQTVRIGYVDMEYILENVPEYQEASAQLEKKVQQWKQEIEKEMTRIENMKQELANERPLLTSELIADREDEIRFEEKKILDYQQKRFGPNGDLITQKLQLVKPIQDQVFVAVQEIAKARNYDLIFDKSADVVTLYAAERLDVSDQVLRSITRASNREELETRQEKRELIRAESKTAEEDAVLSEREQLQEQRKKEREALLEERRKTRDSIRAAKQAEAERRKAEILKERERKKDSVAKAREEKQNNKENN</sequence>
<gene>
    <name evidence="6" type="ORF">SAMN06296241_0444</name>
</gene>
<dbReference type="EMBL" id="OCMF01000001">
    <property type="protein sequence ID" value="SOC78924.1"/>
    <property type="molecule type" value="Genomic_DNA"/>
</dbReference>
<dbReference type="AlphaFoldDB" id="A0A285X2G1"/>
<evidence type="ECO:0000256" key="3">
    <source>
        <dbReference type="SAM" id="Coils"/>
    </source>
</evidence>
<dbReference type="GO" id="GO:0050821">
    <property type="term" value="P:protein stabilization"/>
    <property type="evidence" value="ECO:0007669"/>
    <property type="project" value="TreeGrafter"/>
</dbReference>
<reference evidence="7" key="1">
    <citation type="submission" date="2017-09" db="EMBL/GenBank/DDBJ databases">
        <authorList>
            <person name="Varghese N."/>
            <person name="Submissions S."/>
        </authorList>
    </citation>
    <scope>NUCLEOTIDE SEQUENCE [LARGE SCALE GENOMIC DNA]</scope>
    <source>
        <strain evidence="7">CGMCC 1.12641</strain>
    </source>
</reference>
<dbReference type="RefSeq" id="WP_097054708.1">
    <property type="nucleotide sequence ID" value="NZ_OCMF01000001.1"/>
</dbReference>